<dbReference type="PANTHER" id="PTHR11102">
    <property type="entry name" value="SEL-1-LIKE PROTEIN"/>
    <property type="match status" value="1"/>
</dbReference>
<evidence type="ECO:0000313" key="3">
    <source>
        <dbReference type="Proteomes" id="UP000001876"/>
    </source>
</evidence>
<dbReference type="STRING" id="564608.C1N2J3"/>
<feature type="non-terminal residue" evidence="2">
    <location>
        <position position="125"/>
    </location>
</feature>
<dbReference type="AlphaFoldDB" id="C1N2J3"/>
<protein>
    <submittedName>
        <fullName evidence="2">Predicted protein</fullName>
    </submittedName>
</protein>
<dbReference type="OrthoDB" id="272077at2759"/>
<dbReference type="EMBL" id="GG663745">
    <property type="protein sequence ID" value="EEH53595.1"/>
    <property type="molecule type" value="Genomic_DNA"/>
</dbReference>
<dbReference type="Gene3D" id="1.25.40.10">
    <property type="entry name" value="Tetratricopeptide repeat domain"/>
    <property type="match status" value="1"/>
</dbReference>
<dbReference type="KEGG" id="mpp:MICPUCDRAFT_7651"/>
<dbReference type="Proteomes" id="UP000001876">
    <property type="component" value="Unassembled WGS sequence"/>
</dbReference>
<dbReference type="Pfam" id="PF08238">
    <property type="entry name" value="Sel1"/>
    <property type="match status" value="4"/>
</dbReference>
<gene>
    <name evidence="2" type="ORF">MICPUCDRAFT_7651</name>
</gene>
<evidence type="ECO:0000256" key="1">
    <source>
        <dbReference type="ARBA" id="ARBA00038101"/>
    </source>
</evidence>
<comment type="similarity">
    <text evidence="1">Belongs to the sel-1 family.</text>
</comment>
<dbReference type="SMART" id="SM00671">
    <property type="entry name" value="SEL1"/>
    <property type="match status" value="2"/>
</dbReference>
<proteinExistence type="inferred from homology"/>
<dbReference type="InterPro" id="IPR050767">
    <property type="entry name" value="Sel1_AlgK"/>
</dbReference>
<accession>C1N2J3</accession>
<keyword evidence="3" id="KW-1185">Reference proteome</keyword>
<name>C1N2J3_MICPC</name>
<dbReference type="eggNOG" id="KOG1550">
    <property type="taxonomic scope" value="Eukaryota"/>
</dbReference>
<dbReference type="SUPFAM" id="SSF81901">
    <property type="entry name" value="HCP-like"/>
    <property type="match status" value="1"/>
</dbReference>
<reference evidence="2 3" key="1">
    <citation type="journal article" date="2009" name="Science">
        <title>Green evolution and dynamic adaptations revealed by genomes of the marine picoeukaryotes Micromonas.</title>
        <authorList>
            <person name="Worden A.Z."/>
            <person name="Lee J.H."/>
            <person name="Mock T."/>
            <person name="Rouze P."/>
            <person name="Simmons M.P."/>
            <person name="Aerts A.L."/>
            <person name="Allen A.E."/>
            <person name="Cuvelier M.L."/>
            <person name="Derelle E."/>
            <person name="Everett M.V."/>
            <person name="Foulon E."/>
            <person name="Grimwood J."/>
            <person name="Gundlach H."/>
            <person name="Henrissat B."/>
            <person name="Napoli C."/>
            <person name="McDonald S.M."/>
            <person name="Parker M.S."/>
            <person name="Rombauts S."/>
            <person name="Salamov A."/>
            <person name="Von Dassow P."/>
            <person name="Badger J.H."/>
            <person name="Coutinho P.M."/>
            <person name="Demir E."/>
            <person name="Dubchak I."/>
            <person name="Gentemann C."/>
            <person name="Eikrem W."/>
            <person name="Gready J.E."/>
            <person name="John U."/>
            <person name="Lanier W."/>
            <person name="Lindquist E.A."/>
            <person name="Lucas S."/>
            <person name="Mayer K.F."/>
            <person name="Moreau H."/>
            <person name="Not F."/>
            <person name="Otillar R."/>
            <person name="Panaud O."/>
            <person name="Pangilinan J."/>
            <person name="Paulsen I."/>
            <person name="Piegu B."/>
            <person name="Poliakov A."/>
            <person name="Robbens S."/>
            <person name="Schmutz J."/>
            <person name="Toulza E."/>
            <person name="Wyss T."/>
            <person name="Zelensky A."/>
            <person name="Zhou K."/>
            <person name="Armbrust E.V."/>
            <person name="Bhattacharya D."/>
            <person name="Goodenough U.W."/>
            <person name="Van de Peer Y."/>
            <person name="Grigoriev I.V."/>
        </authorList>
    </citation>
    <scope>NUCLEOTIDE SEQUENCE [LARGE SCALE GENOMIC DNA]</scope>
    <source>
        <strain evidence="2 3">CCMP1545</strain>
    </source>
</reference>
<organism evidence="3">
    <name type="scientific">Micromonas pusilla (strain CCMP1545)</name>
    <name type="common">Picoplanktonic green alga</name>
    <dbReference type="NCBI Taxonomy" id="564608"/>
    <lineage>
        <taxon>Eukaryota</taxon>
        <taxon>Viridiplantae</taxon>
        <taxon>Chlorophyta</taxon>
        <taxon>Mamiellophyceae</taxon>
        <taxon>Mamiellales</taxon>
        <taxon>Mamiellaceae</taxon>
        <taxon>Micromonas</taxon>
    </lineage>
</organism>
<dbReference type="RefSeq" id="XP_003061883.1">
    <property type="nucleotide sequence ID" value="XM_003061837.1"/>
</dbReference>
<evidence type="ECO:0000313" key="2">
    <source>
        <dbReference type="EMBL" id="EEH53595.1"/>
    </source>
</evidence>
<sequence length="125" mass="14237">KDNVKRNYWYRAAADRGDSEAVYSIGTWYYSGDGVKRNRSTACEWFKNASELGHGLATGELARCYVNGHGVRRNEKKAIELHTKAAGQVRGLSRGPLRLRLRLLRRLRDGVAVNKTEALKWYRLA</sequence>
<dbReference type="InterPro" id="IPR011990">
    <property type="entry name" value="TPR-like_helical_dom_sf"/>
</dbReference>
<dbReference type="PANTHER" id="PTHR11102:SF160">
    <property type="entry name" value="ERAD-ASSOCIATED E3 UBIQUITIN-PROTEIN LIGASE COMPONENT HRD3"/>
    <property type="match status" value="1"/>
</dbReference>
<dbReference type="InterPro" id="IPR006597">
    <property type="entry name" value="Sel1-like"/>
</dbReference>
<dbReference type="GeneID" id="9687323"/>
<feature type="non-terminal residue" evidence="2">
    <location>
        <position position="1"/>
    </location>
</feature>